<gene>
    <name evidence="2" type="ORF">SDC9_182602</name>
</gene>
<reference evidence="2" key="1">
    <citation type="submission" date="2019-08" db="EMBL/GenBank/DDBJ databases">
        <authorList>
            <person name="Kucharzyk K."/>
            <person name="Murdoch R.W."/>
            <person name="Higgins S."/>
            <person name="Loffler F."/>
        </authorList>
    </citation>
    <scope>NUCLEOTIDE SEQUENCE</scope>
</reference>
<sequence>MVTSRSRFGSRWRKRSSFRFGDSSHAPSTLPLFLSTTWTRRAKSCSGSNGMEKVNTSVDAPSNCTSETSSSVSALPSLCRASFCNCAVSFSAFFSAAGCVAGASFFAAVGALSLLSHPASASMSMQATTRMCFIFHPWPVWPVSNVEPLLCVRFHFV</sequence>
<proteinExistence type="predicted"/>
<keyword evidence="1" id="KW-1133">Transmembrane helix</keyword>
<protein>
    <submittedName>
        <fullName evidence="2">Uncharacterized protein</fullName>
    </submittedName>
</protein>
<accession>A0A645H7U9</accession>
<name>A0A645H7U9_9ZZZZ</name>
<dbReference type="AlphaFoldDB" id="A0A645H7U9"/>
<keyword evidence="1" id="KW-0812">Transmembrane</keyword>
<organism evidence="2">
    <name type="scientific">bioreactor metagenome</name>
    <dbReference type="NCBI Taxonomy" id="1076179"/>
    <lineage>
        <taxon>unclassified sequences</taxon>
        <taxon>metagenomes</taxon>
        <taxon>ecological metagenomes</taxon>
    </lineage>
</organism>
<feature type="transmembrane region" description="Helical" evidence="1">
    <location>
        <begin position="92"/>
        <end position="115"/>
    </location>
</feature>
<evidence type="ECO:0000256" key="1">
    <source>
        <dbReference type="SAM" id="Phobius"/>
    </source>
</evidence>
<comment type="caution">
    <text evidence="2">The sequence shown here is derived from an EMBL/GenBank/DDBJ whole genome shotgun (WGS) entry which is preliminary data.</text>
</comment>
<evidence type="ECO:0000313" key="2">
    <source>
        <dbReference type="EMBL" id="MPN35107.1"/>
    </source>
</evidence>
<dbReference type="EMBL" id="VSSQ01088498">
    <property type="protein sequence ID" value="MPN35107.1"/>
    <property type="molecule type" value="Genomic_DNA"/>
</dbReference>
<keyword evidence="1" id="KW-0472">Membrane</keyword>